<evidence type="ECO:0000313" key="3">
    <source>
        <dbReference type="EMBL" id="NIH56580.1"/>
    </source>
</evidence>
<proteinExistence type="predicted"/>
<feature type="transmembrane region" description="Helical" evidence="1">
    <location>
        <begin position="144"/>
        <end position="163"/>
    </location>
</feature>
<evidence type="ECO:0000256" key="1">
    <source>
        <dbReference type="SAM" id="Phobius"/>
    </source>
</evidence>
<comment type="caution">
    <text evidence="3">The sequence shown here is derived from an EMBL/GenBank/DDBJ whole genome shotgun (WGS) entry which is preliminary data.</text>
</comment>
<evidence type="ECO:0000313" key="4">
    <source>
        <dbReference type="Proteomes" id="UP000749311"/>
    </source>
</evidence>
<keyword evidence="1" id="KW-1133">Transmembrane helix</keyword>
<evidence type="ECO:0000259" key="2">
    <source>
        <dbReference type="Pfam" id="PF19124"/>
    </source>
</evidence>
<keyword evidence="1" id="KW-0812">Transmembrane</keyword>
<organism evidence="3 4">
    <name type="scientific">Brooklawnia cerclae</name>
    <dbReference type="NCBI Taxonomy" id="349934"/>
    <lineage>
        <taxon>Bacteria</taxon>
        <taxon>Bacillati</taxon>
        <taxon>Actinomycetota</taxon>
        <taxon>Actinomycetes</taxon>
        <taxon>Propionibacteriales</taxon>
        <taxon>Propionibacteriaceae</taxon>
        <taxon>Brooklawnia</taxon>
    </lineage>
</organism>
<dbReference type="InterPro" id="IPR043831">
    <property type="entry name" value="DUF5808"/>
</dbReference>
<protein>
    <recommendedName>
        <fullName evidence="2">DUF5808 domain-containing protein</fullName>
    </recommendedName>
</protein>
<keyword evidence="4" id="KW-1185">Reference proteome</keyword>
<reference evidence="3 4" key="1">
    <citation type="submission" date="2020-02" db="EMBL/GenBank/DDBJ databases">
        <title>Sequencing the genomes of 1000 actinobacteria strains.</title>
        <authorList>
            <person name="Klenk H.-P."/>
        </authorList>
    </citation>
    <scope>NUCLEOTIDE SEQUENCE [LARGE SCALE GENOMIC DNA]</scope>
    <source>
        <strain evidence="3 4">DSM 19609</strain>
    </source>
</reference>
<sequence>MTTTPIDDYVREVGRHLRLRGRKRAQALADLREALAEAATATSVGSAVTDAGPALDYAANLDEQFGTADGAFHRVLGLPNSFGPGIGKRLASTFDPTDERLVIPRVFGAGWTLNMGAVAVRLGLLRPDDADDEILASAADDHLVPSRVLALVPLATALAAVAFLHARRDVLIKQTGKPQTANLVLGTLMPLGAAALVAASADDSLAPAQRLTMPAVGASLATIAAGTSAQLATKPKGQAVMLASIGLAGTIQLLLSYLPVRAALTERWRNAAS</sequence>
<gene>
    <name evidence="3" type="ORF">FB473_001225</name>
</gene>
<feature type="transmembrane region" description="Helical" evidence="1">
    <location>
        <begin position="183"/>
        <end position="201"/>
    </location>
</feature>
<dbReference type="Pfam" id="PF19124">
    <property type="entry name" value="DUF5808"/>
    <property type="match status" value="1"/>
</dbReference>
<feature type="transmembrane region" description="Helical" evidence="1">
    <location>
        <begin position="106"/>
        <end position="124"/>
    </location>
</feature>
<feature type="domain" description="DUF5808" evidence="2">
    <location>
        <begin position="96"/>
        <end position="120"/>
    </location>
</feature>
<feature type="transmembrane region" description="Helical" evidence="1">
    <location>
        <begin position="239"/>
        <end position="260"/>
    </location>
</feature>
<name>A0ABX0SHP3_9ACTN</name>
<accession>A0ABX0SHP3</accession>
<dbReference type="Proteomes" id="UP000749311">
    <property type="component" value="Unassembled WGS sequence"/>
</dbReference>
<dbReference type="RefSeq" id="WP_167165632.1">
    <property type="nucleotide sequence ID" value="NZ_BAAAOO010000015.1"/>
</dbReference>
<keyword evidence="1" id="KW-0472">Membrane</keyword>
<dbReference type="EMBL" id="JAAMOZ010000001">
    <property type="protein sequence ID" value="NIH56580.1"/>
    <property type="molecule type" value="Genomic_DNA"/>
</dbReference>